<dbReference type="SUPFAM" id="SSF103473">
    <property type="entry name" value="MFS general substrate transporter"/>
    <property type="match status" value="2"/>
</dbReference>
<keyword evidence="5 6" id="KW-0472">Membrane</keyword>
<dbReference type="Proteomes" id="UP000775872">
    <property type="component" value="Unassembled WGS sequence"/>
</dbReference>
<evidence type="ECO:0000256" key="5">
    <source>
        <dbReference type="ARBA" id="ARBA00023136"/>
    </source>
</evidence>
<keyword evidence="2" id="KW-0813">Transport</keyword>
<dbReference type="Pfam" id="PF07690">
    <property type="entry name" value="MFS_1"/>
    <property type="match status" value="1"/>
</dbReference>
<dbReference type="InterPro" id="IPR011701">
    <property type="entry name" value="MFS"/>
</dbReference>
<dbReference type="InterPro" id="IPR036259">
    <property type="entry name" value="MFS_trans_sf"/>
</dbReference>
<evidence type="ECO:0000256" key="4">
    <source>
        <dbReference type="ARBA" id="ARBA00022989"/>
    </source>
</evidence>
<comment type="caution">
    <text evidence="7">The sequence shown here is derived from an EMBL/GenBank/DDBJ whole genome shotgun (WGS) entry which is preliminary data.</text>
</comment>
<reference evidence="7 8" key="2">
    <citation type="submission" date="2021-10" db="EMBL/GenBank/DDBJ databases">
        <authorList>
            <person name="Piombo E."/>
        </authorList>
    </citation>
    <scope>NUCLEOTIDE SEQUENCE [LARGE SCALE GENOMIC DNA]</scope>
</reference>
<gene>
    <name evidence="7" type="ORF">CSOL1703_00017744</name>
</gene>
<evidence type="ECO:0000313" key="8">
    <source>
        <dbReference type="Proteomes" id="UP000775872"/>
    </source>
</evidence>
<feature type="transmembrane region" description="Helical" evidence="6">
    <location>
        <begin position="425"/>
        <end position="447"/>
    </location>
</feature>
<evidence type="ECO:0000313" key="7">
    <source>
        <dbReference type="EMBL" id="CAH0055640.1"/>
    </source>
</evidence>
<protein>
    <submittedName>
        <fullName evidence="7">Uncharacterized protein</fullName>
    </submittedName>
</protein>
<organism evidence="7 8">
    <name type="scientific">Clonostachys solani</name>
    <dbReference type="NCBI Taxonomy" id="160281"/>
    <lineage>
        <taxon>Eukaryota</taxon>
        <taxon>Fungi</taxon>
        <taxon>Dikarya</taxon>
        <taxon>Ascomycota</taxon>
        <taxon>Pezizomycotina</taxon>
        <taxon>Sordariomycetes</taxon>
        <taxon>Hypocreomycetidae</taxon>
        <taxon>Hypocreales</taxon>
        <taxon>Bionectriaceae</taxon>
        <taxon>Clonostachys</taxon>
    </lineage>
</organism>
<comment type="subcellular location">
    <subcellularLocation>
        <location evidence="1">Membrane</location>
        <topology evidence="1">Multi-pass membrane protein</topology>
    </subcellularLocation>
</comment>
<reference evidence="8" key="1">
    <citation type="submission" date="2019-06" db="EMBL/GenBank/DDBJ databases">
        <authorList>
            <person name="Broberg M."/>
        </authorList>
    </citation>
    <scope>NUCLEOTIDE SEQUENCE [LARGE SCALE GENOMIC DNA]</scope>
</reference>
<feature type="transmembrane region" description="Helical" evidence="6">
    <location>
        <begin position="124"/>
        <end position="146"/>
    </location>
</feature>
<accession>A0A9N9ZI66</accession>
<feature type="transmembrane region" description="Helical" evidence="6">
    <location>
        <begin position="99"/>
        <end position="118"/>
    </location>
</feature>
<feature type="transmembrane region" description="Helical" evidence="6">
    <location>
        <begin position="224"/>
        <end position="247"/>
    </location>
</feature>
<feature type="transmembrane region" description="Helical" evidence="6">
    <location>
        <begin position="336"/>
        <end position="356"/>
    </location>
</feature>
<dbReference type="GO" id="GO:0016020">
    <property type="term" value="C:membrane"/>
    <property type="evidence" value="ECO:0007669"/>
    <property type="project" value="UniProtKB-SubCell"/>
</dbReference>
<keyword evidence="4 6" id="KW-1133">Transmembrane helix</keyword>
<feature type="transmembrane region" description="Helical" evidence="6">
    <location>
        <begin position="70"/>
        <end position="92"/>
    </location>
</feature>
<dbReference type="OrthoDB" id="3639251at2759"/>
<dbReference type="PANTHER" id="PTHR43791">
    <property type="entry name" value="PERMEASE-RELATED"/>
    <property type="match status" value="1"/>
</dbReference>
<evidence type="ECO:0000256" key="3">
    <source>
        <dbReference type="ARBA" id="ARBA00022692"/>
    </source>
</evidence>
<dbReference type="PANTHER" id="PTHR43791:SF15">
    <property type="entry name" value="TRANSPORTER SEO1-RELATED"/>
    <property type="match status" value="1"/>
</dbReference>
<feature type="transmembrane region" description="Helical" evidence="6">
    <location>
        <begin position="25"/>
        <end position="45"/>
    </location>
</feature>
<name>A0A9N9ZI66_9HYPO</name>
<dbReference type="AlphaFoldDB" id="A0A9N9ZI66"/>
<feature type="transmembrane region" description="Helical" evidence="6">
    <location>
        <begin position="192"/>
        <end position="212"/>
    </location>
</feature>
<keyword evidence="3 6" id="KW-0812">Transmembrane</keyword>
<feature type="transmembrane region" description="Helical" evidence="6">
    <location>
        <begin position="294"/>
        <end position="313"/>
    </location>
</feature>
<dbReference type="Gene3D" id="1.20.1250.20">
    <property type="entry name" value="MFS general substrate transporter like domains"/>
    <property type="match status" value="1"/>
</dbReference>
<feature type="transmembrane region" description="Helical" evidence="6">
    <location>
        <begin position="393"/>
        <end position="413"/>
    </location>
</feature>
<dbReference type="GO" id="GO:0022857">
    <property type="term" value="F:transmembrane transporter activity"/>
    <property type="evidence" value="ECO:0007669"/>
    <property type="project" value="InterPro"/>
</dbReference>
<evidence type="ECO:0000256" key="1">
    <source>
        <dbReference type="ARBA" id="ARBA00004141"/>
    </source>
</evidence>
<sequence>MHANRKGTAWYKWYTAAESPEERKLLLKLDFLILPYALAMFWMYYVDASNIANAWVAGLAHDLGFDGNELVNFTSVGQAASIVGTIPFAYLFTRVPMNYLVPGIQLMWGVFTLVQFRANSYSAFMVLRFLVGFFEGPFFIAVQYVLGSWCKLNLSITGFPGPPSALPTPFFSTTDSVLAISDRPDEFGRRGCLFWFGLPLGGTTAGLIQSSASANLDGVAGLRGWRWMFVVVGAMTIIIAIIGFFLWPGTPDRPNKLVLSREEIALANSRHERYRLVAPGNDITTFSWSLIRQVVTTPFIYVLVCWNVLFWNADPTNWNGYLLWLNSLGRYSEAEVNRLGVTAPVLGILYAFFIAFGSDLWLGRTTAIMISSVANIIAMTILVVWTVPESALWLAYNLQYCVIILASVIYGWANDILRHNKQERAIALVFMQVIPSSIRAWIGLLVFKTVEAPRFLKGNSFMLANSVCLIAWTLWRFRAAYGVCLNEAAVSSENVEQIHHSPPVKVPED</sequence>
<keyword evidence="8" id="KW-1185">Reference proteome</keyword>
<proteinExistence type="predicted"/>
<feature type="transmembrane region" description="Helical" evidence="6">
    <location>
        <begin position="368"/>
        <end position="387"/>
    </location>
</feature>
<evidence type="ECO:0000256" key="2">
    <source>
        <dbReference type="ARBA" id="ARBA00022448"/>
    </source>
</evidence>
<evidence type="ECO:0000256" key="6">
    <source>
        <dbReference type="SAM" id="Phobius"/>
    </source>
</evidence>
<dbReference type="EMBL" id="CABFOC020000058">
    <property type="protein sequence ID" value="CAH0055640.1"/>
    <property type="molecule type" value="Genomic_DNA"/>
</dbReference>